<dbReference type="Gene3D" id="3.10.20.30">
    <property type="match status" value="1"/>
</dbReference>
<keyword evidence="2" id="KW-1185">Reference proteome</keyword>
<proteinExistence type="predicted"/>
<gene>
    <name evidence="1" type="ORF">YH65_05810</name>
</gene>
<reference evidence="2" key="2">
    <citation type="journal article" date="2017" name="Stand. Genomic Sci.">
        <title>Complete genome sequence of the sulfur-oxidizing chemolithoautotrophic Sulfurovum lithotrophicum 42BKTT.</title>
        <authorList>
            <person name="Jeon W."/>
            <person name="Priscilla L."/>
            <person name="Park G."/>
            <person name="Lee H."/>
            <person name="Lee N."/>
            <person name="Lee D."/>
            <person name="Kwon H."/>
            <person name="Ahn I."/>
            <person name="Lee C."/>
            <person name="Lee H."/>
            <person name="Ahn J."/>
        </authorList>
    </citation>
    <scope>NUCLEOTIDE SEQUENCE [LARGE SCALE GENOMIC DNA]</scope>
    <source>
        <strain evidence="2">ATCC BAA-797 / 42BKT</strain>
    </source>
</reference>
<dbReference type="Proteomes" id="UP000034444">
    <property type="component" value="Chromosome"/>
</dbReference>
<dbReference type="Gene3D" id="1.10.1060.20">
    <property type="match status" value="1"/>
</dbReference>
<accession>A0A7U4RQJ9</accession>
<organism evidence="1 2">
    <name type="scientific">Sulfurovum lithotrophicum</name>
    <dbReference type="NCBI Taxonomy" id="206403"/>
    <lineage>
        <taxon>Bacteria</taxon>
        <taxon>Pseudomonadati</taxon>
        <taxon>Campylobacterota</taxon>
        <taxon>Epsilonproteobacteria</taxon>
        <taxon>Campylobacterales</taxon>
        <taxon>Sulfurovaceae</taxon>
        <taxon>Sulfurovum</taxon>
    </lineage>
</organism>
<dbReference type="EMBL" id="CP011308">
    <property type="protein sequence ID" value="AKF24958.1"/>
    <property type="molecule type" value="Genomic_DNA"/>
</dbReference>
<dbReference type="OrthoDB" id="5372285at2"/>
<evidence type="ECO:0008006" key="3">
    <source>
        <dbReference type="Google" id="ProtNLM"/>
    </source>
</evidence>
<reference evidence="1 2" key="1">
    <citation type="submission" date="2015-04" db="EMBL/GenBank/DDBJ databases">
        <title>Complete genome sequence of Sulfurovum lithotrophicum ATCC BAA-797T.</title>
        <authorList>
            <person name="Ahn J."/>
            <person name="Park G."/>
            <person name="Jeon W."/>
            <person name="Jang Y."/>
            <person name="Jang M."/>
            <person name="Lee H."/>
            <person name="Lee H."/>
        </authorList>
    </citation>
    <scope>NUCLEOTIDE SEQUENCE [LARGE SCALE GENOMIC DNA]</scope>
    <source>
        <strain evidence="2">ATCC BAA-797 / 42BKT</strain>
    </source>
</reference>
<dbReference type="InterPro" id="IPR012675">
    <property type="entry name" value="Beta-grasp_dom_sf"/>
</dbReference>
<dbReference type="AlphaFoldDB" id="A0A7U4RQJ9"/>
<dbReference type="Gene3D" id="3.40.50.11810">
    <property type="match status" value="1"/>
</dbReference>
<evidence type="ECO:0000313" key="2">
    <source>
        <dbReference type="Proteomes" id="UP000034444"/>
    </source>
</evidence>
<sequence>MSYTLNIKAFFFNAQTDYLPYYKHFMITLDEDTKAVDMLELIKEQNENFAYPEENLVFRINDLVVEGDQPMKEVVEKLGTALQIDPVNAYRSNNGLIINDDDFMQSYELLAPYASEEDLEYYKTLYALHYASETEKFDHDYIGDAILVLAHRLIAEESEHAEVILHTISTTHSGLFECEYENNLFRVQEHTDAIEALKLMVKPPKKTEPGLIDKMTAKFIKKPESKKESVVLSETEGKEIAYYYGGGSDNSEAIAKKTAALGATMTTFSRAHKLSGLTLLEDRKELAFKKAGTTLLDALDSGADILIVEDAEAYGMFKKNLPAIERTMGRDIELTLITTENFLAMNESVAA</sequence>
<dbReference type="KEGG" id="slh:YH65_05810"/>
<name>A0A7U4RQJ9_9BACT</name>
<evidence type="ECO:0000313" key="1">
    <source>
        <dbReference type="EMBL" id="AKF24958.1"/>
    </source>
</evidence>
<protein>
    <recommendedName>
        <fullName evidence="3">DUF5644 domain-containing protein</fullName>
    </recommendedName>
</protein>
<dbReference type="RefSeq" id="WP_046551045.1">
    <property type="nucleotide sequence ID" value="NZ_CP011308.1"/>
</dbReference>